<evidence type="ECO:0000256" key="2">
    <source>
        <dbReference type="ARBA" id="ARBA00022448"/>
    </source>
</evidence>
<feature type="transmembrane region" description="Helical" evidence="7">
    <location>
        <begin position="170"/>
        <end position="193"/>
    </location>
</feature>
<dbReference type="OrthoDB" id="9781469at2"/>
<dbReference type="InterPro" id="IPR036259">
    <property type="entry name" value="MFS_trans_sf"/>
</dbReference>
<dbReference type="Gene3D" id="1.20.1250.20">
    <property type="entry name" value="MFS general substrate transporter like domains"/>
    <property type="match status" value="1"/>
</dbReference>
<dbReference type="PROSITE" id="PS50850">
    <property type="entry name" value="MFS"/>
    <property type="match status" value="1"/>
</dbReference>
<evidence type="ECO:0000256" key="4">
    <source>
        <dbReference type="ARBA" id="ARBA00022692"/>
    </source>
</evidence>
<comment type="subcellular location">
    <subcellularLocation>
        <location evidence="1">Cell membrane</location>
        <topology evidence="1">Multi-pass membrane protein</topology>
    </subcellularLocation>
</comment>
<feature type="transmembrane region" description="Helical" evidence="7">
    <location>
        <begin position="339"/>
        <end position="362"/>
    </location>
</feature>
<dbReference type="InterPro" id="IPR020846">
    <property type="entry name" value="MFS_dom"/>
</dbReference>
<dbReference type="InterPro" id="IPR011701">
    <property type="entry name" value="MFS"/>
</dbReference>
<dbReference type="RefSeq" id="WP_040737899.1">
    <property type="nucleotide sequence ID" value="NZ_QJKF01000002.1"/>
</dbReference>
<keyword evidence="10" id="KW-1185">Reference proteome</keyword>
<feature type="transmembrane region" description="Helical" evidence="7">
    <location>
        <begin position="461"/>
        <end position="482"/>
    </location>
</feature>
<dbReference type="GO" id="GO:0022857">
    <property type="term" value="F:transmembrane transporter activity"/>
    <property type="evidence" value="ECO:0007669"/>
    <property type="project" value="InterPro"/>
</dbReference>
<keyword evidence="5 7" id="KW-1133">Transmembrane helix</keyword>
<feature type="transmembrane region" description="Helical" evidence="7">
    <location>
        <begin position="15"/>
        <end position="35"/>
    </location>
</feature>
<evidence type="ECO:0000256" key="6">
    <source>
        <dbReference type="ARBA" id="ARBA00023136"/>
    </source>
</evidence>
<protein>
    <submittedName>
        <fullName evidence="9">DHA2 family multidrug resistance protein-like MFS transporter</fullName>
    </submittedName>
</protein>
<keyword evidence="4 7" id="KW-0812">Transmembrane</keyword>
<sequence>MTDSTTDAANAPFRAWLGLAVLVLSALLVALDMSVLHLGMPSVAMELHPSATADMWIIDIYGFSLAALLVTMGNIGDRIGRRRILMLGALVFGAASALAAFSSSVGVLIAARALLGIGGAMLLPASLALVSNVFPAGGRARSAAVGIWTAFFAGGAAAGSVIGGTLLYEFWWGSVFLINLPVVLIVLVAAPLVLPEYREAYRGPLDVLSVGLFAGAVLPLVYAVKRAAVQGLDPVVAGTALVGLGVLLWFVDRQRRLAAPLLDLSLLRRPAFAMAIAAASIGAVSWAGMTYLTCIYRQSVLECDVLDAALLGIPMAAAVFAAAVVGVRIGSRWGAARTILLALGAAAAGNLVLVAVGAQAGLPWYVAGSTTAGLGYGVLFTFASDAAVSAVPAAETGAAAGISETSLELGSGLGISLLGSLTMTLFRSGGHFASTLEDTVAGAHGDPTTIDSARNAFVSGMHIATIVSVAAVVITASAIWVLSARKEK</sequence>
<feature type="transmembrane region" description="Helical" evidence="7">
    <location>
        <begin position="374"/>
        <end position="394"/>
    </location>
</feature>
<evidence type="ECO:0000313" key="9">
    <source>
        <dbReference type="EMBL" id="PXX69252.1"/>
    </source>
</evidence>
<keyword evidence="6 7" id="KW-0472">Membrane</keyword>
<dbReference type="Pfam" id="PF07690">
    <property type="entry name" value="MFS_1"/>
    <property type="match status" value="1"/>
</dbReference>
<name>A0A318KBX4_9NOCA</name>
<feature type="transmembrane region" description="Helical" evidence="7">
    <location>
        <begin position="271"/>
        <end position="289"/>
    </location>
</feature>
<dbReference type="CDD" id="cd17321">
    <property type="entry name" value="MFS_MMR_MDR_like"/>
    <property type="match status" value="1"/>
</dbReference>
<dbReference type="SUPFAM" id="SSF103473">
    <property type="entry name" value="MFS general substrate transporter"/>
    <property type="match status" value="1"/>
</dbReference>
<keyword evidence="2" id="KW-0813">Transport</keyword>
<dbReference type="GO" id="GO:0005886">
    <property type="term" value="C:plasma membrane"/>
    <property type="evidence" value="ECO:0007669"/>
    <property type="project" value="UniProtKB-SubCell"/>
</dbReference>
<evidence type="ECO:0000256" key="5">
    <source>
        <dbReference type="ARBA" id="ARBA00022989"/>
    </source>
</evidence>
<evidence type="ECO:0000256" key="3">
    <source>
        <dbReference type="ARBA" id="ARBA00022475"/>
    </source>
</evidence>
<dbReference type="AlphaFoldDB" id="A0A318KBX4"/>
<comment type="caution">
    <text evidence="9">The sequence shown here is derived from an EMBL/GenBank/DDBJ whole genome shotgun (WGS) entry which is preliminary data.</text>
</comment>
<organism evidence="9 10">
    <name type="scientific">Nocardia tenerifensis</name>
    <dbReference type="NCBI Taxonomy" id="228006"/>
    <lineage>
        <taxon>Bacteria</taxon>
        <taxon>Bacillati</taxon>
        <taxon>Actinomycetota</taxon>
        <taxon>Actinomycetes</taxon>
        <taxon>Mycobacteriales</taxon>
        <taxon>Nocardiaceae</taxon>
        <taxon>Nocardia</taxon>
    </lineage>
</organism>
<evidence type="ECO:0000259" key="8">
    <source>
        <dbReference type="PROSITE" id="PS50850"/>
    </source>
</evidence>
<dbReference type="EMBL" id="QJKF01000002">
    <property type="protein sequence ID" value="PXX69252.1"/>
    <property type="molecule type" value="Genomic_DNA"/>
</dbReference>
<feature type="transmembrane region" description="Helical" evidence="7">
    <location>
        <begin position="142"/>
        <end position="164"/>
    </location>
</feature>
<feature type="transmembrane region" description="Helical" evidence="7">
    <location>
        <begin position="205"/>
        <end position="223"/>
    </location>
</feature>
<feature type="transmembrane region" description="Helical" evidence="7">
    <location>
        <begin position="406"/>
        <end position="426"/>
    </location>
</feature>
<feature type="domain" description="Major facilitator superfamily (MFS) profile" evidence="8">
    <location>
        <begin position="18"/>
        <end position="487"/>
    </location>
</feature>
<feature type="transmembrane region" description="Helical" evidence="7">
    <location>
        <begin position="55"/>
        <end position="72"/>
    </location>
</feature>
<gene>
    <name evidence="9" type="ORF">DFR70_102941</name>
</gene>
<reference evidence="9 10" key="1">
    <citation type="submission" date="2018-05" db="EMBL/GenBank/DDBJ databases">
        <title>Genomic Encyclopedia of Type Strains, Phase IV (KMG-IV): sequencing the most valuable type-strain genomes for metagenomic binning, comparative biology and taxonomic classification.</title>
        <authorList>
            <person name="Goeker M."/>
        </authorList>
    </citation>
    <scope>NUCLEOTIDE SEQUENCE [LARGE SCALE GENOMIC DNA]</scope>
    <source>
        <strain evidence="9 10">DSM 44704</strain>
    </source>
</reference>
<feature type="transmembrane region" description="Helical" evidence="7">
    <location>
        <begin position="109"/>
        <end position="130"/>
    </location>
</feature>
<dbReference type="Proteomes" id="UP000247569">
    <property type="component" value="Unassembled WGS sequence"/>
</dbReference>
<proteinExistence type="predicted"/>
<feature type="transmembrane region" description="Helical" evidence="7">
    <location>
        <begin position="309"/>
        <end position="327"/>
    </location>
</feature>
<evidence type="ECO:0000256" key="1">
    <source>
        <dbReference type="ARBA" id="ARBA00004651"/>
    </source>
</evidence>
<feature type="transmembrane region" description="Helical" evidence="7">
    <location>
        <begin position="235"/>
        <end position="251"/>
    </location>
</feature>
<accession>A0A318KBX4</accession>
<dbReference type="PANTHER" id="PTHR42718:SF47">
    <property type="entry name" value="METHYL VIOLOGEN RESISTANCE PROTEIN SMVA"/>
    <property type="match status" value="1"/>
</dbReference>
<feature type="transmembrane region" description="Helical" evidence="7">
    <location>
        <begin position="84"/>
        <end position="103"/>
    </location>
</feature>
<evidence type="ECO:0000313" key="10">
    <source>
        <dbReference type="Proteomes" id="UP000247569"/>
    </source>
</evidence>
<evidence type="ECO:0000256" key="7">
    <source>
        <dbReference type="SAM" id="Phobius"/>
    </source>
</evidence>
<keyword evidence="3" id="KW-1003">Cell membrane</keyword>
<dbReference type="PANTHER" id="PTHR42718">
    <property type="entry name" value="MAJOR FACILITATOR SUPERFAMILY MULTIDRUG TRANSPORTER MFSC"/>
    <property type="match status" value="1"/>
</dbReference>